<feature type="compositionally biased region" description="Polar residues" evidence="7">
    <location>
        <begin position="360"/>
        <end position="383"/>
    </location>
</feature>
<dbReference type="PROSITE" id="PS00658">
    <property type="entry name" value="FORK_HEAD_2"/>
    <property type="match status" value="1"/>
</dbReference>
<evidence type="ECO:0000256" key="5">
    <source>
        <dbReference type="ARBA" id="ARBA00023242"/>
    </source>
</evidence>
<dbReference type="RefSeq" id="XP_022257982.1">
    <property type="nucleotide sequence ID" value="XM_022402274.1"/>
</dbReference>
<feature type="compositionally biased region" description="Polar residues" evidence="7">
    <location>
        <begin position="205"/>
        <end position="216"/>
    </location>
</feature>
<evidence type="ECO:0000313" key="10">
    <source>
        <dbReference type="RefSeq" id="XP_022257982.1"/>
    </source>
</evidence>
<keyword evidence="9" id="KW-1185">Reference proteome</keyword>
<dbReference type="CDD" id="cd20030">
    <property type="entry name" value="FH_FOXN1-like"/>
    <property type="match status" value="1"/>
</dbReference>
<dbReference type="SMART" id="SM00339">
    <property type="entry name" value="FH"/>
    <property type="match status" value="1"/>
</dbReference>
<feature type="region of interest" description="Disordered" evidence="7">
    <location>
        <begin position="352"/>
        <end position="394"/>
    </location>
</feature>
<feature type="region of interest" description="Disordered" evidence="7">
    <location>
        <begin position="190"/>
        <end position="216"/>
    </location>
</feature>
<gene>
    <name evidence="10" type="primary">LOC106473883</name>
</gene>
<comment type="subcellular location">
    <subcellularLocation>
        <location evidence="6">Nucleus</location>
    </subcellularLocation>
</comment>
<proteinExistence type="predicted"/>
<dbReference type="GeneID" id="106473883"/>
<evidence type="ECO:0000256" key="2">
    <source>
        <dbReference type="ARBA" id="ARBA00023015"/>
    </source>
</evidence>
<name>A0ABM1TQ26_LIMPO</name>
<dbReference type="SUPFAM" id="SSF46785">
    <property type="entry name" value="Winged helix' DNA-binding domain"/>
    <property type="match status" value="1"/>
</dbReference>
<evidence type="ECO:0000259" key="8">
    <source>
        <dbReference type="PROSITE" id="PS50039"/>
    </source>
</evidence>
<keyword evidence="4" id="KW-0804">Transcription</keyword>
<keyword evidence="2" id="KW-0805">Transcription regulation</keyword>
<evidence type="ECO:0000256" key="3">
    <source>
        <dbReference type="ARBA" id="ARBA00023125"/>
    </source>
</evidence>
<dbReference type="PANTHER" id="PTHR46721:SF3">
    <property type="entry name" value="FORKHEAD BOX N1"/>
    <property type="match status" value="1"/>
</dbReference>
<feature type="domain" description="Fork-head" evidence="8">
    <location>
        <begin position="227"/>
        <end position="325"/>
    </location>
</feature>
<dbReference type="Gene3D" id="1.10.10.10">
    <property type="entry name" value="Winged helix-like DNA-binding domain superfamily/Winged helix DNA-binding domain"/>
    <property type="match status" value="1"/>
</dbReference>
<keyword evidence="3 6" id="KW-0238">DNA-binding</keyword>
<feature type="DNA-binding region" description="Fork-head" evidence="6">
    <location>
        <begin position="227"/>
        <end position="325"/>
    </location>
</feature>
<dbReference type="InterPro" id="IPR036390">
    <property type="entry name" value="WH_DNA-bd_sf"/>
</dbReference>
<evidence type="ECO:0000313" key="9">
    <source>
        <dbReference type="Proteomes" id="UP000694941"/>
    </source>
</evidence>
<evidence type="ECO:0000256" key="4">
    <source>
        <dbReference type="ARBA" id="ARBA00023163"/>
    </source>
</evidence>
<dbReference type="InterPro" id="IPR036388">
    <property type="entry name" value="WH-like_DNA-bd_sf"/>
</dbReference>
<evidence type="ECO:0000256" key="7">
    <source>
        <dbReference type="SAM" id="MobiDB-lite"/>
    </source>
</evidence>
<organism evidence="9 10">
    <name type="scientific">Limulus polyphemus</name>
    <name type="common">Atlantic horseshoe crab</name>
    <dbReference type="NCBI Taxonomy" id="6850"/>
    <lineage>
        <taxon>Eukaryota</taxon>
        <taxon>Metazoa</taxon>
        <taxon>Ecdysozoa</taxon>
        <taxon>Arthropoda</taxon>
        <taxon>Chelicerata</taxon>
        <taxon>Merostomata</taxon>
        <taxon>Xiphosura</taxon>
        <taxon>Limulidae</taxon>
        <taxon>Limulus</taxon>
    </lineage>
</organism>
<keyword evidence="5 6" id="KW-0539">Nucleus</keyword>
<evidence type="ECO:0000256" key="6">
    <source>
        <dbReference type="PROSITE-ProRule" id="PRU00089"/>
    </source>
</evidence>
<dbReference type="Proteomes" id="UP000694941">
    <property type="component" value="Unplaced"/>
</dbReference>
<dbReference type="InterPro" id="IPR030456">
    <property type="entry name" value="TF_fork_head_CS_2"/>
</dbReference>
<evidence type="ECO:0000256" key="1">
    <source>
        <dbReference type="ARBA" id="ARBA00022473"/>
    </source>
</evidence>
<dbReference type="PANTHER" id="PTHR46721">
    <property type="entry name" value="FORKHEAD BOX PROTEIN N1"/>
    <property type="match status" value="1"/>
</dbReference>
<keyword evidence="1" id="KW-0217">Developmental protein</keyword>
<dbReference type="PRINTS" id="PR00053">
    <property type="entry name" value="FORKHEAD"/>
</dbReference>
<reference evidence="10" key="1">
    <citation type="submission" date="2025-08" db="UniProtKB">
        <authorList>
            <consortium name="RefSeq"/>
        </authorList>
    </citation>
    <scope>IDENTIFICATION</scope>
    <source>
        <tissue evidence="10">Muscle</tissue>
    </source>
</reference>
<dbReference type="InterPro" id="IPR001766">
    <property type="entry name" value="Fork_head_dom"/>
</dbReference>
<dbReference type="PROSITE" id="PS50039">
    <property type="entry name" value="FORK_HEAD_3"/>
    <property type="match status" value="1"/>
</dbReference>
<accession>A0ABM1TQ26</accession>
<protein>
    <submittedName>
        <fullName evidence="10">Forkhead box protein L1-like isoform X1</fullName>
    </submittedName>
</protein>
<dbReference type="Pfam" id="PF00250">
    <property type="entry name" value="Forkhead"/>
    <property type="match status" value="1"/>
</dbReference>
<sequence>MAYHPYVGDIFLTSNFGNLLDIDSAMDLYGDNFKLQDMLDSDIRSHLDILLTSTGDVTGDQSDHQPTLTDLAPAAPLESLESLDMENELGGMAGSTWLSHGSQLFNLGPDFDIPGGLLVNPQTGVPIAMPQPPTAVPASTRENQPVTTVQTTQNSDSRTQLIMTTPFSSPQHINHLDLQLAQSHNFLEQPTPRPEVVSSPKCKQKSSIGKNGKSTVQQNNGEKCFPKPAFSYSCLIAMALKNSKTGNLPVNEIYNFMIENFPYFKTAPHGWKNSVRHNLSLNKCFEKIEKPVSNDKNQRKGCLWAMNPAKINKMDEEVQKWTRKDPVAIRRSMANPERLELLEKGQMKDLYPGEIPDEATLTSSPPDQSAEITNSSEVSTATKTADLPPLESLDPSLSELDLQKGIWENLGDDRLQLLVDSRNVSPLALHPSNQTVGLGVEGTTLPAFTCASHVFTQTGGSVSYSLHCPYPNPIGDNQGTTTNGR</sequence>
<dbReference type="InterPro" id="IPR049624">
    <property type="entry name" value="FOXN1_4"/>
</dbReference>